<proteinExistence type="predicted"/>
<sequence length="63" mass="6518">MLEPALSGTDTSAEAIRPTLAAAEDWSGVGRGLIRQGARIPAAHSRTLRPSHRAPASGRDAEG</sequence>
<reference evidence="2" key="1">
    <citation type="submission" date="2021-10" db="EMBL/GenBank/DDBJ databases">
        <title>Roseicella aerolatum sp. nov., isolated from aerosols of e-waste dismantling site.</title>
        <authorList>
            <person name="Qin T."/>
        </authorList>
    </citation>
    <scope>NUCLEOTIDE SEQUENCE</scope>
    <source>
        <strain evidence="2">GB24</strain>
    </source>
</reference>
<comment type="caution">
    <text evidence="2">The sequence shown here is derived from an EMBL/GenBank/DDBJ whole genome shotgun (WGS) entry which is preliminary data.</text>
</comment>
<accession>A0A9X1L9C3</accession>
<protein>
    <submittedName>
        <fullName evidence="2">Uncharacterized protein</fullName>
    </submittedName>
</protein>
<dbReference type="RefSeq" id="WP_226610350.1">
    <property type="nucleotide sequence ID" value="NZ_JAJAQI010000027.1"/>
</dbReference>
<evidence type="ECO:0000313" key="2">
    <source>
        <dbReference type="EMBL" id="MCB4823524.1"/>
    </source>
</evidence>
<name>A0A9X1L9C3_9PROT</name>
<organism evidence="2 3">
    <name type="scientific">Roseicella aerolata</name>
    <dbReference type="NCBI Taxonomy" id="2883479"/>
    <lineage>
        <taxon>Bacteria</taxon>
        <taxon>Pseudomonadati</taxon>
        <taxon>Pseudomonadota</taxon>
        <taxon>Alphaproteobacteria</taxon>
        <taxon>Acetobacterales</taxon>
        <taxon>Roseomonadaceae</taxon>
        <taxon>Roseicella</taxon>
    </lineage>
</organism>
<dbReference type="EMBL" id="JAJAQI010000027">
    <property type="protein sequence ID" value="MCB4823524.1"/>
    <property type="molecule type" value="Genomic_DNA"/>
</dbReference>
<gene>
    <name evidence="2" type="ORF">LHA35_17480</name>
</gene>
<dbReference type="Proteomes" id="UP001139311">
    <property type="component" value="Unassembled WGS sequence"/>
</dbReference>
<evidence type="ECO:0000256" key="1">
    <source>
        <dbReference type="SAM" id="MobiDB-lite"/>
    </source>
</evidence>
<dbReference type="AlphaFoldDB" id="A0A9X1L9C3"/>
<evidence type="ECO:0000313" key="3">
    <source>
        <dbReference type="Proteomes" id="UP001139311"/>
    </source>
</evidence>
<keyword evidence="3" id="KW-1185">Reference proteome</keyword>
<feature type="region of interest" description="Disordered" evidence="1">
    <location>
        <begin position="40"/>
        <end position="63"/>
    </location>
</feature>